<sequence length="805" mass="89186">MKTATTPAVAPMHDDTSSSTISLKSPVVTAESTLQGKQPVEEKTLQQEEEEEQVLAEDYTALGMTTLWPDSRRYLRSLVLGRECRNVFNLEPNTIFLNQNAYGVAPKPVMQAQAHFVNKMEMNPDRFMRREAPLMLRQAASHIARFIHADAEDVVFVTNATTGMNAVLQSLDLQNDDEVLCLNLTYSAVLNTLRHLCYCTQEFVELKVVDVVLPIESYDLLVEQVADAITSNTRLAVLDHIASTTGFVLPLEKLIPVFHARNIPVLVDGASAPGQLPLNINELGADFYVGTAYKWLFGCKSCSFLHVSKAYQNTVRPVVTSLAYGQGFIEEFAIQGTRDEANFLTIVSALDFYESVGVSRVYAHNKSLIDWAGEYLATTWKTNVLLPNWQRAPFVCNVRIPVEWPMTLEGTPMSHDEAIPLCDAIMDFLDDQYRIVVRVVPFQNQLYARISAQIYNERKDYEQLGRAMKELALVIYDSYYLKRKCDILQLWKDKRIPIDLLHEAKGLAFLTVVKAGFIWTGKVGTGIVISKLLDGRWSAPSAIGTAGLGFGAEMGAQMIEFMIILNSDIAVKSFMQKGQLSAGANLEFAAGPYGRAAGANANFSASGVAPNYTYSHSKGLFGGVGLQGSGIMARSDINKKFYGREITPTEILTGAVDQPAAASQLYDALQRVASIPPSGNVQNFKQKLMSPFTDRMPAAAVGPDVQVVYDRVLLLIESISGPDGVDEFKTSCKDYGQNRCTDEEFANYLNNKFSTEQTLDLVPEIVKLLQDANKRKYVWDYYIKVKSKRGSQPCSTAHVASPSLF</sequence>
<gene>
    <name evidence="6" type="ORF">PBS001_LOCUS679</name>
</gene>
<evidence type="ECO:0000313" key="7">
    <source>
        <dbReference type="Proteomes" id="UP001158986"/>
    </source>
</evidence>
<dbReference type="Pfam" id="PF04366">
    <property type="entry name" value="Ysc84"/>
    <property type="match status" value="1"/>
</dbReference>
<evidence type="ECO:0000313" key="6">
    <source>
        <dbReference type="EMBL" id="CAH0513895.1"/>
    </source>
</evidence>
<dbReference type="Gene3D" id="3.40.640.10">
    <property type="entry name" value="Type I PLP-dependent aspartate aminotransferase-like (Major domain)"/>
    <property type="match status" value="1"/>
</dbReference>
<evidence type="ECO:0000259" key="3">
    <source>
        <dbReference type="Pfam" id="PF00266"/>
    </source>
</evidence>
<dbReference type="InterPro" id="IPR057634">
    <property type="entry name" value="PAH_ZNF598/HEL2"/>
</dbReference>
<evidence type="ECO:0000256" key="2">
    <source>
        <dbReference type="SAM" id="MobiDB-lite"/>
    </source>
</evidence>
<evidence type="ECO:0000259" key="5">
    <source>
        <dbReference type="Pfam" id="PF23202"/>
    </source>
</evidence>
<dbReference type="Pfam" id="PF23202">
    <property type="entry name" value="PAH_ZNF598"/>
    <property type="match status" value="1"/>
</dbReference>
<dbReference type="InterPro" id="IPR007461">
    <property type="entry name" value="Ysc84_actin-binding"/>
</dbReference>
<protein>
    <recommendedName>
        <fullName evidence="8">Aminotransferase class V domain-containing protein</fullName>
    </recommendedName>
</protein>
<dbReference type="InterPro" id="IPR015424">
    <property type="entry name" value="PyrdxlP-dep_Trfase"/>
</dbReference>
<dbReference type="EMBL" id="CAKLCB010000045">
    <property type="protein sequence ID" value="CAH0513895.1"/>
    <property type="molecule type" value="Genomic_DNA"/>
</dbReference>
<keyword evidence="7" id="KW-1185">Reference proteome</keyword>
<dbReference type="Proteomes" id="UP001158986">
    <property type="component" value="Unassembled WGS sequence"/>
</dbReference>
<reference evidence="6 7" key="1">
    <citation type="submission" date="2021-11" db="EMBL/GenBank/DDBJ databases">
        <authorList>
            <person name="Islam A."/>
            <person name="Islam S."/>
            <person name="Flora M.S."/>
            <person name="Rahman M."/>
            <person name="Ziaur R.M."/>
            <person name="Epstein J.H."/>
            <person name="Hassan M."/>
            <person name="Klassen M."/>
            <person name="Woodard K."/>
            <person name="Webb A."/>
            <person name="Webby R.J."/>
            <person name="El Zowalaty M.E."/>
        </authorList>
    </citation>
    <scope>NUCLEOTIDE SEQUENCE [LARGE SCALE GENOMIC DNA]</scope>
    <source>
        <strain evidence="6">Pbs1</strain>
    </source>
</reference>
<keyword evidence="1" id="KW-0663">Pyridoxal phosphate</keyword>
<feature type="region of interest" description="Disordered" evidence="2">
    <location>
        <begin position="1"/>
        <end position="47"/>
    </location>
</feature>
<feature type="domain" description="ZNF598/HEL2 PAH" evidence="5">
    <location>
        <begin position="722"/>
        <end position="779"/>
    </location>
</feature>
<organism evidence="6 7">
    <name type="scientific">Peronospora belbahrii</name>
    <dbReference type="NCBI Taxonomy" id="622444"/>
    <lineage>
        <taxon>Eukaryota</taxon>
        <taxon>Sar</taxon>
        <taxon>Stramenopiles</taxon>
        <taxon>Oomycota</taxon>
        <taxon>Peronosporomycetes</taxon>
        <taxon>Peronosporales</taxon>
        <taxon>Peronosporaceae</taxon>
        <taxon>Peronospora</taxon>
    </lineage>
</organism>
<dbReference type="InterPro" id="IPR000192">
    <property type="entry name" value="Aminotrans_V_dom"/>
</dbReference>
<dbReference type="InterPro" id="IPR015421">
    <property type="entry name" value="PyrdxlP-dep_Trfase_major"/>
</dbReference>
<dbReference type="PANTHER" id="PTHR43092">
    <property type="entry name" value="L-CYSTEINE DESULFHYDRASE"/>
    <property type="match status" value="1"/>
</dbReference>
<accession>A0ABN8CLW2</accession>
<evidence type="ECO:0000256" key="1">
    <source>
        <dbReference type="ARBA" id="ARBA00022898"/>
    </source>
</evidence>
<dbReference type="CDD" id="cd11526">
    <property type="entry name" value="SYLF_FYVE"/>
    <property type="match status" value="1"/>
</dbReference>
<feature type="domain" description="Aminotransferase class V" evidence="3">
    <location>
        <begin position="95"/>
        <end position="399"/>
    </location>
</feature>
<name>A0ABN8CLW2_9STRA</name>
<feature type="domain" description="Ysc84 actin-binding" evidence="4">
    <location>
        <begin position="547"/>
        <end position="671"/>
    </location>
</feature>
<evidence type="ECO:0008006" key="8">
    <source>
        <dbReference type="Google" id="ProtNLM"/>
    </source>
</evidence>
<comment type="caution">
    <text evidence="6">The sequence shown here is derived from an EMBL/GenBank/DDBJ whole genome shotgun (WGS) entry which is preliminary data.</text>
</comment>
<dbReference type="InterPro" id="IPR015422">
    <property type="entry name" value="PyrdxlP-dep_Trfase_small"/>
</dbReference>
<proteinExistence type="predicted"/>
<evidence type="ECO:0000259" key="4">
    <source>
        <dbReference type="Pfam" id="PF04366"/>
    </source>
</evidence>
<dbReference type="SUPFAM" id="SSF53383">
    <property type="entry name" value="PLP-dependent transferases"/>
    <property type="match status" value="1"/>
</dbReference>
<dbReference type="Gene3D" id="3.90.1150.10">
    <property type="entry name" value="Aspartate Aminotransferase, domain 1"/>
    <property type="match status" value="1"/>
</dbReference>
<dbReference type="PANTHER" id="PTHR43092:SF2">
    <property type="entry name" value="HERCYNYLCYSTEINE SULFOXIDE LYASE"/>
    <property type="match status" value="1"/>
</dbReference>
<dbReference type="Pfam" id="PF00266">
    <property type="entry name" value="Aminotran_5"/>
    <property type="match status" value="1"/>
</dbReference>